<keyword evidence="3" id="KW-0479">Metal-binding</keyword>
<dbReference type="AlphaFoldDB" id="A0A3A8JQG4"/>
<dbReference type="Proteomes" id="UP000268313">
    <property type="component" value="Unassembled WGS sequence"/>
</dbReference>
<dbReference type="InterPro" id="IPR043461">
    <property type="entry name" value="LpxH-like"/>
</dbReference>
<keyword evidence="5" id="KW-0464">Manganese</keyword>
<dbReference type="InterPro" id="IPR029052">
    <property type="entry name" value="Metallo-depent_PP-like"/>
</dbReference>
<evidence type="ECO:0000313" key="7">
    <source>
        <dbReference type="EMBL" id="RKG97969.1"/>
    </source>
</evidence>
<dbReference type="SUPFAM" id="SSF56300">
    <property type="entry name" value="Metallo-dependent phosphatases"/>
    <property type="match status" value="1"/>
</dbReference>
<name>A0A3A8JQG4_9BACT</name>
<dbReference type="PANTHER" id="PTHR34990">
    <property type="entry name" value="UDP-2,3-DIACYLGLUCOSAMINE HYDROLASE-RELATED"/>
    <property type="match status" value="1"/>
</dbReference>
<dbReference type="OrthoDB" id="8241491at2"/>
<comment type="caution">
    <text evidence="7">The sequence shown here is derived from an EMBL/GenBank/DDBJ whole genome shotgun (WGS) entry which is preliminary data.</text>
</comment>
<dbReference type="RefSeq" id="WP_120606193.1">
    <property type="nucleotide sequence ID" value="NZ_JABFJX010000197.1"/>
</dbReference>
<organism evidence="7 8">
    <name type="scientific">Corallococcus carmarthensis</name>
    <dbReference type="NCBI Taxonomy" id="2316728"/>
    <lineage>
        <taxon>Bacteria</taxon>
        <taxon>Pseudomonadati</taxon>
        <taxon>Myxococcota</taxon>
        <taxon>Myxococcia</taxon>
        <taxon>Myxococcales</taxon>
        <taxon>Cystobacterineae</taxon>
        <taxon>Myxococcaceae</taxon>
        <taxon>Corallococcus</taxon>
    </lineage>
</organism>
<keyword evidence="2" id="KW-0997">Cell inner membrane</keyword>
<dbReference type="GO" id="GO:0016020">
    <property type="term" value="C:membrane"/>
    <property type="evidence" value="ECO:0007669"/>
    <property type="project" value="GOC"/>
</dbReference>
<dbReference type="PANTHER" id="PTHR34990:SF2">
    <property type="entry name" value="BLL8164 PROTEIN"/>
    <property type="match status" value="1"/>
</dbReference>
<evidence type="ECO:0000259" key="6">
    <source>
        <dbReference type="Pfam" id="PF00149"/>
    </source>
</evidence>
<dbReference type="GO" id="GO:0008758">
    <property type="term" value="F:UDP-2,3-diacylglucosamine hydrolase activity"/>
    <property type="evidence" value="ECO:0007669"/>
    <property type="project" value="TreeGrafter"/>
</dbReference>
<dbReference type="GO" id="GO:0009245">
    <property type="term" value="P:lipid A biosynthetic process"/>
    <property type="evidence" value="ECO:0007669"/>
    <property type="project" value="TreeGrafter"/>
</dbReference>
<keyword evidence="1" id="KW-1003">Cell membrane</keyword>
<dbReference type="InterPro" id="IPR004843">
    <property type="entry name" value="Calcineurin-like_PHP"/>
</dbReference>
<evidence type="ECO:0000256" key="4">
    <source>
        <dbReference type="ARBA" id="ARBA00023136"/>
    </source>
</evidence>
<evidence type="ECO:0000256" key="5">
    <source>
        <dbReference type="ARBA" id="ARBA00023211"/>
    </source>
</evidence>
<evidence type="ECO:0000256" key="3">
    <source>
        <dbReference type="ARBA" id="ARBA00022723"/>
    </source>
</evidence>
<dbReference type="GO" id="GO:0046872">
    <property type="term" value="F:metal ion binding"/>
    <property type="evidence" value="ECO:0007669"/>
    <property type="project" value="UniProtKB-KW"/>
</dbReference>
<dbReference type="EMBL" id="RAWE01000157">
    <property type="protein sequence ID" value="RKG97969.1"/>
    <property type="molecule type" value="Genomic_DNA"/>
</dbReference>
<feature type="domain" description="Calcineurin-like phosphoesterase" evidence="6">
    <location>
        <begin position="1"/>
        <end position="163"/>
    </location>
</feature>
<protein>
    <recommendedName>
        <fullName evidence="6">Calcineurin-like phosphoesterase domain-containing protein</fullName>
    </recommendedName>
</protein>
<proteinExistence type="predicted"/>
<reference evidence="8" key="1">
    <citation type="submission" date="2018-09" db="EMBL/GenBank/DDBJ databases">
        <authorList>
            <person name="Livingstone P.G."/>
            <person name="Whitworth D.E."/>
        </authorList>
    </citation>
    <scope>NUCLEOTIDE SEQUENCE [LARGE SCALE GENOMIC DNA]</scope>
    <source>
        <strain evidence="8">CA043D</strain>
    </source>
</reference>
<dbReference type="Pfam" id="PF00149">
    <property type="entry name" value="Metallophos"/>
    <property type="match status" value="1"/>
</dbReference>
<gene>
    <name evidence="7" type="ORF">D7X32_31090</name>
</gene>
<evidence type="ECO:0000256" key="1">
    <source>
        <dbReference type="ARBA" id="ARBA00022475"/>
    </source>
</evidence>
<keyword evidence="8" id="KW-1185">Reference proteome</keyword>
<evidence type="ECO:0000256" key="2">
    <source>
        <dbReference type="ARBA" id="ARBA00022519"/>
    </source>
</evidence>
<keyword evidence="4" id="KW-0472">Membrane</keyword>
<accession>A0A3A8JQG4</accession>
<evidence type="ECO:0000313" key="8">
    <source>
        <dbReference type="Proteomes" id="UP000268313"/>
    </source>
</evidence>
<sequence>MRTLILSDLHLGNGGPYDIFAGAKELPALFDSFAGTPTHVVLNGDSFDFLLNDDPLAVDPRRTLEQARALVTSTPTAPALKALGRVLAAGGRATMVVGNHDLELALPDVQGVIRSALGQPPAVASRLEFRDGTAPLQLDVGGSRVLVTHGEHTDGANRIDYDSLLSPERASRFRYPPGSVLVKTLLNPLKHQHRMRYMDLLKPDFEGAVMVALGVKPDALKVLFTAGTLTLIRRLLENRGLAPAFALEPMDAVGASDADAHLARSLARVDLKDDEVDALLSVLDPEKLNAFDNPEALGRARLKLAKAGFAIYARLHRAVAGRSGTDYFALEPGKAELAETARLGKKYNPQAVVMGHTHAARWHEGSGPLYANTGTWISLLQLPAPEASDEEWGEYLAELQGNPSLEPAKQLRARLEQRFTFVEVEPLASARGATLRLSQWTDQGPKLLRSADLPAGN</sequence>